<dbReference type="AlphaFoldDB" id="A0AAV6UDG3"/>
<proteinExistence type="predicted"/>
<accession>A0AAV6UDG3</accession>
<organism evidence="1 2">
    <name type="scientific">Oedothorax gibbosus</name>
    <dbReference type="NCBI Taxonomy" id="931172"/>
    <lineage>
        <taxon>Eukaryota</taxon>
        <taxon>Metazoa</taxon>
        <taxon>Ecdysozoa</taxon>
        <taxon>Arthropoda</taxon>
        <taxon>Chelicerata</taxon>
        <taxon>Arachnida</taxon>
        <taxon>Araneae</taxon>
        <taxon>Araneomorphae</taxon>
        <taxon>Entelegynae</taxon>
        <taxon>Araneoidea</taxon>
        <taxon>Linyphiidae</taxon>
        <taxon>Erigoninae</taxon>
        <taxon>Oedothorax</taxon>
    </lineage>
</organism>
<sequence>MLISYAFSSDIIKGIGDKSENSEIKNVIITDLQDVSFAKNSDLRDGSCREVSLHKCGSSIVRVFSLLDFLPPGKSLDSKCTLRKAFFTCLKTDKEPCKKRRWSIYHTTAFRKKLVRSLWSTRNCVFGLRPEENDV</sequence>
<evidence type="ECO:0000313" key="1">
    <source>
        <dbReference type="EMBL" id="KAG8181768.1"/>
    </source>
</evidence>
<name>A0AAV6UDG3_9ARAC</name>
<gene>
    <name evidence="1" type="ORF">JTE90_018075</name>
</gene>
<reference evidence="1 2" key="1">
    <citation type="journal article" date="2022" name="Nat. Ecol. Evol.">
        <title>A masculinizing supergene underlies an exaggerated male reproductive morph in a spider.</title>
        <authorList>
            <person name="Hendrickx F."/>
            <person name="De Corte Z."/>
            <person name="Sonet G."/>
            <person name="Van Belleghem S.M."/>
            <person name="Kostlbacher S."/>
            <person name="Vangestel C."/>
        </authorList>
    </citation>
    <scope>NUCLEOTIDE SEQUENCE [LARGE SCALE GENOMIC DNA]</scope>
    <source>
        <strain evidence="1">W744_W776</strain>
    </source>
</reference>
<dbReference type="EMBL" id="JAFNEN010000497">
    <property type="protein sequence ID" value="KAG8181768.1"/>
    <property type="molecule type" value="Genomic_DNA"/>
</dbReference>
<protein>
    <submittedName>
        <fullName evidence="1">Uncharacterized protein</fullName>
    </submittedName>
</protein>
<dbReference type="Proteomes" id="UP000827092">
    <property type="component" value="Unassembled WGS sequence"/>
</dbReference>
<evidence type="ECO:0000313" key="2">
    <source>
        <dbReference type="Proteomes" id="UP000827092"/>
    </source>
</evidence>
<comment type="caution">
    <text evidence="1">The sequence shown here is derived from an EMBL/GenBank/DDBJ whole genome shotgun (WGS) entry which is preliminary data.</text>
</comment>
<keyword evidence="2" id="KW-1185">Reference proteome</keyword>